<accession>A0ABU4X5N7</accession>
<feature type="transmembrane region" description="Helical" evidence="7">
    <location>
        <begin position="529"/>
        <end position="553"/>
    </location>
</feature>
<evidence type="ECO:0000256" key="2">
    <source>
        <dbReference type="ARBA" id="ARBA00022475"/>
    </source>
</evidence>
<feature type="transmembrane region" description="Helical" evidence="7">
    <location>
        <begin position="485"/>
        <end position="508"/>
    </location>
</feature>
<sequence>MIIELFGPAGSGKTTFANALAKHLRDHGHVATVTRCYLPRNRGDGRDRFGIFTVISRISSAIFITVLALLSSFGQNNGITSANTLIRTMPPESPIRRIRIWQYIVRLSRCWTQAQGSTNIVIFDQGFVQAIGSLAMFNGAADDRLIARALESTPRADLVVWMAVPRDVVEARLQARLMHEPAAERLFEVDVAGNMQAFDVFDKIGNVLQSAQRSNVSVQAVDEQSTAHELSRVEGEILTRLSRTGVPFTNHTRGGGLANNKGNTEDRSKKQPLERHATDEDTQIQALGGTAVRASVAVLHRRRHDVGGRLLHASILALLVYIGGAGLTSMAQLGIARLVGATGYGTYSYALAWATVLATLSTLGFNVSLLRFVPEYKAAGRWDLARGVVTFALSWSLSAAMLAGLTGAGLVALSGKLHQELQTAMLLAMAAVPLMTAYALGATVIRAFGGVVSALLPERVARDGLLLTLVGGAAFSGWMTPNSSFAMMAVVTSSAVTVMLVLVTAIKLRPADLQSVRASYSGRLWRSAIPPTMLITGLDAFIGRTGVMLLGWTGRVHEAGIFALCLNVALLVGLSSVAVSTMFAPTAADLHARGDHEGLQQLFSRATVLSFSGALALALVLLLVTEPLLSWFGEDFAMGAPIARILIMGYLCNAVCGPQLNLLTMTKHEWAAATTMVAGSVAAVVACAAGIAMDGATGAAIGFTLALVVWNLAMATYIRKRLNILPGLIFAASTFRSGQLRARWG</sequence>
<evidence type="ECO:0000256" key="1">
    <source>
        <dbReference type="ARBA" id="ARBA00004651"/>
    </source>
</evidence>
<feature type="transmembrane region" description="Helical" evidence="7">
    <location>
        <begin position="49"/>
        <end position="70"/>
    </location>
</feature>
<comment type="caution">
    <text evidence="8">The sequence shown here is derived from an EMBL/GenBank/DDBJ whole genome shotgun (WGS) entry which is preliminary data.</text>
</comment>
<comment type="subcellular location">
    <subcellularLocation>
        <location evidence="1">Cell membrane</location>
        <topology evidence="1">Multi-pass membrane protein</topology>
    </subcellularLocation>
</comment>
<evidence type="ECO:0000256" key="5">
    <source>
        <dbReference type="ARBA" id="ARBA00023136"/>
    </source>
</evidence>
<dbReference type="Pfam" id="PF01943">
    <property type="entry name" value="Polysacc_synt"/>
    <property type="match status" value="1"/>
</dbReference>
<protein>
    <submittedName>
        <fullName evidence="8">Oligosaccharide flippase family protein</fullName>
    </submittedName>
</protein>
<feature type="transmembrane region" description="Helical" evidence="7">
    <location>
        <begin position="388"/>
        <end position="413"/>
    </location>
</feature>
<feature type="transmembrane region" description="Helical" evidence="7">
    <location>
        <begin position="670"/>
        <end position="693"/>
    </location>
</feature>
<dbReference type="InterPro" id="IPR050833">
    <property type="entry name" value="Poly_Biosynth_Transport"/>
</dbReference>
<keyword evidence="9" id="KW-1185">Reference proteome</keyword>
<dbReference type="EMBL" id="JAVIIS010000074">
    <property type="protein sequence ID" value="MDX8443642.1"/>
    <property type="molecule type" value="Genomic_DNA"/>
</dbReference>
<evidence type="ECO:0000256" key="6">
    <source>
        <dbReference type="SAM" id="MobiDB-lite"/>
    </source>
</evidence>
<feature type="transmembrane region" description="Helical" evidence="7">
    <location>
        <begin position="559"/>
        <end position="581"/>
    </location>
</feature>
<keyword evidence="5 7" id="KW-0472">Membrane</keyword>
<evidence type="ECO:0000313" key="8">
    <source>
        <dbReference type="EMBL" id="MDX8443642.1"/>
    </source>
</evidence>
<dbReference type="Proteomes" id="UP001272097">
    <property type="component" value="Unassembled WGS sequence"/>
</dbReference>
<dbReference type="InterPro" id="IPR002797">
    <property type="entry name" value="Polysacc_synth"/>
</dbReference>
<feature type="transmembrane region" description="Helical" evidence="7">
    <location>
        <begin position="460"/>
        <end position="479"/>
    </location>
</feature>
<dbReference type="Gene3D" id="3.40.50.300">
    <property type="entry name" value="P-loop containing nucleotide triphosphate hydrolases"/>
    <property type="match status" value="1"/>
</dbReference>
<feature type="transmembrane region" description="Helical" evidence="7">
    <location>
        <begin position="602"/>
        <end position="624"/>
    </location>
</feature>
<name>A0ABU4X5N7_9HYPH</name>
<feature type="transmembrane region" description="Helical" evidence="7">
    <location>
        <begin position="310"/>
        <end position="335"/>
    </location>
</feature>
<dbReference type="PANTHER" id="PTHR30250">
    <property type="entry name" value="PST FAMILY PREDICTED COLANIC ACID TRANSPORTER"/>
    <property type="match status" value="1"/>
</dbReference>
<feature type="compositionally biased region" description="Basic and acidic residues" evidence="6">
    <location>
        <begin position="263"/>
        <end position="279"/>
    </location>
</feature>
<dbReference type="SUPFAM" id="SSF52540">
    <property type="entry name" value="P-loop containing nucleoside triphosphate hydrolases"/>
    <property type="match status" value="1"/>
</dbReference>
<feature type="transmembrane region" description="Helical" evidence="7">
    <location>
        <begin position="347"/>
        <end position="367"/>
    </location>
</feature>
<keyword evidence="2" id="KW-1003">Cell membrane</keyword>
<evidence type="ECO:0000256" key="4">
    <source>
        <dbReference type="ARBA" id="ARBA00022989"/>
    </source>
</evidence>
<feature type="region of interest" description="Disordered" evidence="6">
    <location>
        <begin position="244"/>
        <end position="280"/>
    </location>
</feature>
<keyword evidence="3 7" id="KW-0812">Transmembrane</keyword>
<evidence type="ECO:0000256" key="3">
    <source>
        <dbReference type="ARBA" id="ARBA00022692"/>
    </source>
</evidence>
<organism evidence="8 9">
    <name type="scientific">Mesorhizobium australafricanum</name>
    <dbReference type="NCBI Taxonomy" id="3072311"/>
    <lineage>
        <taxon>Bacteria</taxon>
        <taxon>Pseudomonadati</taxon>
        <taxon>Pseudomonadota</taxon>
        <taxon>Alphaproteobacteria</taxon>
        <taxon>Hyphomicrobiales</taxon>
        <taxon>Phyllobacteriaceae</taxon>
        <taxon>Mesorhizobium</taxon>
    </lineage>
</organism>
<evidence type="ECO:0000313" key="9">
    <source>
        <dbReference type="Proteomes" id="UP001272097"/>
    </source>
</evidence>
<feature type="transmembrane region" description="Helical" evidence="7">
    <location>
        <begin position="425"/>
        <end position="448"/>
    </location>
</feature>
<feature type="transmembrane region" description="Helical" evidence="7">
    <location>
        <begin position="699"/>
        <end position="718"/>
    </location>
</feature>
<gene>
    <name evidence="8" type="ORF">RFM51_29170</name>
</gene>
<reference evidence="8 9" key="1">
    <citation type="submission" date="2023-08" db="EMBL/GenBank/DDBJ databases">
        <title>Implementing the SeqCode for naming new Mesorhizobium species isolated from Vachellia karroo root nodules.</title>
        <authorList>
            <person name="Van Lill M."/>
        </authorList>
    </citation>
    <scope>NUCLEOTIDE SEQUENCE [LARGE SCALE GENOMIC DNA]</scope>
    <source>
        <strain evidence="8 9">VK3E</strain>
    </source>
</reference>
<dbReference type="PANTHER" id="PTHR30250:SF11">
    <property type="entry name" value="O-ANTIGEN TRANSPORTER-RELATED"/>
    <property type="match status" value="1"/>
</dbReference>
<feature type="transmembrane region" description="Helical" evidence="7">
    <location>
        <begin position="636"/>
        <end position="658"/>
    </location>
</feature>
<dbReference type="RefSeq" id="WP_320217625.1">
    <property type="nucleotide sequence ID" value="NZ_JAVIIS010000074.1"/>
</dbReference>
<evidence type="ECO:0000256" key="7">
    <source>
        <dbReference type="SAM" id="Phobius"/>
    </source>
</evidence>
<dbReference type="InterPro" id="IPR027417">
    <property type="entry name" value="P-loop_NTPase"/>
</dbReference>
<proteinExistence type="predicted"/>
<keyword evidence="4 7" id="KW-1133">Transmembrane helix</keyword>